<dbReference type="AlphaFoldDB" id="A0A4R7NS96"/>
<comment type="caution">
    <text evidence="1">The sequence shown here is derived from an EMBL/GenBank/DDBJ whole genome shotgun (WGS) entry which is preliminary data.</text>
</comment>
<name>A0A4R7NS96_9GAMM</name>
<organism evidence="1 2">
    <name type="scientific">Panacagrimonas perspica</name>
    <dbReference type="NCBI Taxonomy" id="381431"/>
    <lineage>
        <taxon>Bacteria</taxon>
        <taxon>Pseudomonadati</taxon>
        <taxon>Pseudomonadota</taxon>
        <taxon>Gammaproteobacteria</taxon>
        <taxon>Nevskiales</taxon>
        <taxon>Nevskiaceae</taxon>
        <taxon>Panacagrimonas</taxon>
    </lineage>
</organism>
<dbReference type="RefSeq" id="WP_136249382.1">
    <property type="nucleotide sequence ID" value="NZ_MWIN01000016.1"/>
</dbReference>
<proteinExistence type="predicted"/>
<reference evidence="1 2" key="1">
    <citation type="submission" date="2019-03" db="EMBL/GenBank/DDBJ databases">
        <title>Genomic Encyclopedia of Type Strains, Phase IV (KMG-IV): sequencing the most valuable type-strain genomes for metagenomic binning, comparative biology and taxonomic classification.</title>
        <authorList>
            <person name="Goeker M."/>
        </authorList>
    </citation>
    <scope>NUCLEOTIDE SEQUENCE [LARGE SCALE GENOMIC DNA]</scope>
    <source>
        <strain evidence="1 2">DSM 26377</strain>
    </source>
</reference>
<accession>A0A4R7NS96</accession>
<dbReference type="EMBL" id="SOBT01000013">
    <property type="protein sequence ID" value="TDU23310.1"/>
    <property type="molecule type" value="Genomic_DNA"/>
</dbReference>
<keyword evidence="2" id="KW-1185">Reference proteome</keyword>
<protein>
    <submittedName>
        <fullName evidence="1">Uncharacterized protein</fullName>
    </submittedName>
</protein>
<sequence>MNREIVTSAIGADLVRAELSFFARHFQERGQKVCGALFGFAWGNDYYPGSEWDHVSIPLADLVQEVERVESQGWGRVGADDLFITLKELGVEFRFCHEADIHLTFEAGAELGEFYFERWSALGFAPSEWEVLHAGKLGAKIR</sequence>
<dbReference type="Proteomes" id="UP000295341">
    <property type="component" value="Unassembled WGS sequence"/>
</dbReference>
<evidence type="ECO:0000313" key="2">
    <source>
        <dbReference type="Proteomes" id="UP000295341"/>
    </source>
</evidence>
<evidence type="ECO:0000313" key="1">
    <source>
        <dbReference type="EMBL" id="TDU23310.1"/>
    </source>
</evidence>
<dbReference type="OrthoDB" id="7064288at2"/>
<gene>
    <name evidence="1" type="ORF">DFR24_4834</name>
</gene>